<keyword evidence="3 12" id="KW-0479">Metal-binding</keyword>
<dbReference type="PROSITE" id="PS50157">
    <property type="entry name" value="ZINC_FINGER_C2H2_2"/>
    <property type="match status" value="10"/>
</dbReference>
<accession>A0AAN7ZG36</accession>
<evidence type="ECO:0000313" key="15">
    <source>
        <dbReference type="EMBL" id="KAK5638213.1"/>
    </source>
</evidence>
<dbReference type="EMBL" id="JAVRBK010000010">
    <property type="protein sequence ID" value="KAK5638213.1"/>
    <property type="molecule type" value="Genomic_DNA"/>
</dbReference>
<proteinExistence type="inferred from homology"/>
<dbReference type="PANTHER" id="PTHR24399:SF23">
    <property type="entry name" value="C2H2-TYPE DOMAIN-CONTAINING PROTEIN"/>
    <property type="match status" value="1"/>
</dbReference>
<feature type="domain" description="C2H2-type" evidence="13">
    <location>
        <begin position="359"/>
        <end position="386"/>
    </location>
</feature>
<evidence type="ECO:0000256" key="8">
    <source>
        <dbReference type="ARBA" id="ARBA00023125"/>
    </source>
</evidence>
<evidence type="ECO:0000256" key="5">
    <source>
        <dbReference type="ARBA" id="ARBA00022771"/>
    </source>
</evidence>
<dbReference type="Pfam" id="PF07776">
    <property type="entry name" value="zf-AD"/>
    <property type="match status" value="1"/>
</dbReference>
<dbReference type="FunFam" id="3.30.160.60:FF:000295">
    <property type="entry name" value="zinc finger protein 19"/>
    <property type="match status" value="1"/>
</dbReference>
<feature type="domain" description="C2H2-type" evidence="13">
    <location>
        <begin position="386"/>
        <end position="413"/>
    </location>
</feature>
<sequence>MEKKINLYNFCRVCLLESDNMRHVLSTNELIFEMFKSITNIEIEINEENLPFKICDTCEGALTVSYNFREQCQNSHKYLTDYCEKLDESNAGDSCEEVVVKKEMPRLSRFEYDEVREAIENSKRAFYENTTCIRCGFTGSNSRALSVHVTHVHKELKGRWCSKCNEEFDNLTEHQETHSSTTCQFCNKQFQAKGHLTEHLRSHSDLRPYPCNVCEKTFISKRHLNVHLRTHTGENPYKCGICAKSFNQYYSLREHYKRHNAEEGVCSPQNFCNKCNKNVRSLKVHDKRVHGMQPNGSDGILNTLCTVCGKQFKCRSKLKIHMRIHTGETPYKCSYCGRMFTTRYQVVVHERTHTGERPHICHVCGKSFTQSSVLNTHMKRHTGRPVACKICDQRFCRPAELQLHLRKHTGEKPYLCSECGQAFIQRSHLVEHNKTHSDLRPYQCNFCDKAFKQSSSLKSHLRIHSGEKPYQCGHCPYACRQSYSLTQHMKQHNNDEAKIEKVQAASSIST</sequence>
<feature type="binding site" evidence="12">
    <location>
        <position position="58"/>
    </location>
    <ligand>
        <name>Zn(2+)</name>
        <dbReference type="ChEBI" id="CHEBI:29105"/>
    </ligand>
</feature>
<dbReference type="FunFam" id="3.30.160.60:FF:000145">
    <property type="entry name" value="Zinc finger protein 574"/>
    <property type="match status" value="1"/>
</dbReference>
<keyword evidence="16" id="KW-1185">Reference proteome</keyword>
<feature type="domain" description="C2H2-type" evidence="13">
    <location>
        <begin position="209"/>
        <end position="236"/>
    </location>
</feature>
<feature type="binding site" evidence="12">
    <location>
        <position position="55"/>
    </location>
    <ligand>
        <name>Zn(2+)</name>
        <dbReference type="ChEBI" id="CHEBI:29105"/>
    </ligand>
</feature>
<feature type="domain" description="C2H2-type" evidence="13">
    <location>
        <begin position="181"/>
        <end position="208"/>
    </location>
</feature>
<evidence type="ECO:0000256" key="10">
    <source>
        <dbReference type="ARBA" id="ARBA00023242"/>
    </source>
</evidence>
<evidence type="ECO:0000256" key="7">
    <source>
        <dbReference type="ARBA" id="ARBA00023015"/>
    </source>
</evidence>
<keyword evidence="9" id="KW-0804">Transcription</keyword>
<keyword evidence="10" id="KW-0539">Nucleus</keyword>
<reference evidence="15 16" key="1">
    <citation type="journal article" date="2024" name="Insects">
        <title>An Improved Chromosome-Level Genome Assembly of the Firefly Pyrocoelia pectoralis.</title>
        <authorList>
            <person name="Fu X."/>
            <person name="Meyer-Rochow V.B."/>
            <person name="Ballantyne L."/>
            <person name="Zhu X."/>
        </authorList>
    </citation>
    <scope>NUCLEOTIDE SEQUENCE [LARGE SCALE GENOMIC DNA]</scope>
    <source>
        <strain evidence="15">XCY_ONT2</strain>
    </source>
</reference>
<comment type="caution">
    <text evidence="15">The sequence shown here is derived from an EMBL/GenBank/DDBJ whole genome shotgun (WGS) entry which is preliminary data.</text>
</comment>
<dbReference type="GO" id="GO:0005694">
    <property type="term" value="C:chromosome"/>
    <property type="evidence" value="ECO:0007669"/>
    <property type="project" value="UniProtKB-ARBA"/>
</dbReference>
<dbReference type="FunFam" id="3.30.160.60:FF:002343">
    <property type="entry name" value="Zinc finger protein 33A"/>
    <property type="match status" value="1"/>
</dbReference>
<feature type="domain" description="C2H2-type" evidence="13">
    <location>
        <begin position="442"/>
        <end position="469"/>
    </location>
</feature>
<name>A0AAN7ZG36_9COLE</name>
<dbReference type="FunFam" id="3.30.160.60:FF:000557">
    <property type="entry name" value="zinc finger and SCAN domain-containing protein 29"/>
    <property type="match status" value="1"/>
</dbReference>
<feature type="domain" description="C2H2-type" evidence="13">
    <location>
        <begin position="414"/>
        <end position="441"/>
    </location>
</feature>
<keyword evidence="7" id="KW-0805">Transcription regulation</keyword>
<feature type="domain" description="C2H2-type" evidence="13">
    <location>
        <begin position="470"/>
        <end position="497"/>
    </location>
</feature>
<dbReference type="Pfam" id="PF00096">
    <property type="entry name" value="zf-C2H2"/>
    <property type="match status" value="8"/>
</dbReference>
<dbReference type="Pfam" id="PF13912">
    <property type="entry name" value="zf-C2H2_6"/>
    <property type="match status" value="1"/>
</dbReference>
<dbReference type="PROSITE" id="PS51915">
    <property type="entry name" value="ZAD"/>
    <property type="match status" value="1"/>
</dbReference>
<comment type="similarity">
    <text evidence="2">Belongs to the hunchback C2H2-type zinc-finger protein family.</text>
</comment>
<dbReference type="GO" id="GO:0045893">
    <property type="term" value="P:positive regulation of DNA-templated transcription"/>
    <property type="evidence" value="ECO:0007669"/>
    <property type="project" value="UniProtKB-ARBA"/>
</dbReference>
<feature type="domain" description="ZAD" evidence="14">
    <location>
        <begin position="9"/>
        <end position="82"/>
    </location>
</feature>
<keyword evidence="6 12" id="KW-0862">Zinc</keyword>
<evidence type="ECO:0000259" key="13">
    <source>
        <dbReference type="PROSITE" id="PS50157"/>
    </source>
</evidence>
<evidence type="ECO:0000256" key="1">
    <source>
        <dbReference type="ARBA" id="ARBA00004123"/>
    </source>
</evidence>
<feature type="binding site" evidence="12">
    <location>
        <position position="14"/>
    </location>
    <ligand>
        <name>Zn(2+)</name>
        <dbReference type="ChEBI" id="CHEBI:29105"/>
    </ligand>
</feature>
<dbReference type="Proteomes" id="UP001329430">
    <property type="component" value="Chromosome 10"/>
</dbReference>
<dbReference type="FunFam" id="3.30.160.60:FF:001732">
    <property type="entry name" value="Zgc:162936"/>
    <property type="match status" value="1"/>
</dbReference>
<protein>
    <submittedName>
        <fullName evidence="15">Uncharacterized protein</fullName>
    </submittedName>
</protein>
<feature type="domain" description="C2H2-type" evidence="13">
    <location>
        <begin position="303"/>
        <end position="330"/>
    </location>
</feature>
<dbReference type="FunFam" id="3.30.160.60:FF:000614">
    <property type="entry name" value="Zinc finger protein 142"/>
    <property type="match status" value="1"/>
</dbReference>
<dbReference type="Gene3D" id="3.30.160.60">
    <property type="entry name" value="Classic Zinc Finger"/>
    <property type="match status" value="10"/>
</dbReference>
<keyword evidence="5 11" id="KW-0863">Zinc-finger</keyword>
<dbReference type="GO" id="GO:0005654">
    <property type="term" value="C:nucleoplasm"/>
    <property type="evidence" value="ECO:0007669"/>
    <property type="project" value="TreeGrafter"/>
</dbReference>
<feature type="binding site" evidence="12">
    <location>
        <position position="11"/>
    </location>
    <ligand>
        <name>Zn(2+)</name>
        <dbReference type="ChEBI" id="CHEBI:29105"/>
    </ligand>
</feature>
<dbReference type="SUPFAM" id="SSF57716">
    <property type="entry name" value="Glucocorticoid receptor-like (DNA-binding domain)"/>
    <property type="match status" value="1"/>
</dbReference>
<dbReference type="GO" id="GO:0001227">
    <property type="term" value="F:DNA-binding transcription repressor activity, RNA polymerase II-specific"/>
    <property type="evidence" value="ECO:0007669"/>
    <property type="project" value="TreeGrafter"/>
</dbReference>
<comment type="subcellular location">
    <subcellularLocation>
        <location evidence="1">Nucleus</location>
    </subcellularLocation>
</comment>
<evidence type="ECO:0000256" key="11">
    <source>
        <dbReference type="PROSITE-ProRule" id="PRU00042"/>
    </source>
</evidence>
<evidence type="ECO:0000256" key="4">
    <source>
        <dbReference type="ARBA" id="ARBA00022737"/>
    </source>
</evidence>
<evidence type="ECO:0000259" key="14">
    <source>
        <dbReference type="PROSITE" id="PS51915"/>
    </source>
</evidence>
<dbReference type="PANTHER" id="PTHR24399">
    <property type="entry name" value="ZINC FINGER AND BTB DOMAIN-CONTAINING"/>
    <property type="match status" value="1"/>
</dbReference>
<dbReference type="FunFam" id="3.30.160.60:FF:001450">
    <property type="entry name" value="zinc finger protein 774"/>
    <property type="match status" value="1"/>
</dbReference>
<dbReference type="SMART" id="SM00355">
    <property type="entry name" value="ZnF_C2H2"/>
    <property type="match status" value="13"/>
</dbReference>
<evidence type="ECO:0000313" key="16">
    <source>
        <dbReference type="Proteomes" id="UP001329430"/>
    </source>
</evidence>
<feature type="domain" description="C2H2-type" evidence="13">
    <location>
        <begin position="331"/>
        <end position="358"/>
    </location>
</feature>
<gene>
    <name evidence="15" type="ORF">RI129_012508</name>
</gene>
<dbReference type="InterPro" id="IPR036236">
    <property type="entry name" value="Znf_C2H2_sf"/>
</dbReference>
<evidence type="ECO:0000256" key="6">
    <source>
        <dbReference type="ARBA" id="ARBA00022833"/>
    </source>
</evidence>
<evidence type="ECO:0000256" key="9">
    <source>
        <dbReference type="ARBA" id="ARBA00023163"/>
    </source>
</evidence>
<feature type="domain" description="C2H2-type" evidence="13">
    <location>
        <begin position="237"/>
        <end position="264"/>
    </location>
</feature>
<dbReference type="GO" id="GO:0000978">
    <property type="term" value="F:RNA polymerase II cis-regulatory region sequence-specific DNA binding"/>
    <property type="evidence" value="ECO:0007669"/>
    <property type="project" value="TreeGrafter"/>
</dbReference>
<dbReference type="InterPro" id="IPR013087">
    <property type="entry name" value="Znf_C2H2_type"/>
</dbReference>
<dbReference type="FunFam" id="3.30.160.60:FF:000325">
    <property type="entry name" value="ZFP90 zinc finger protein"/>
    <property type="match status" value="1"/>
</dbReference>
<dbReference type="SUPFAM" id="SSF57667">
    <property type="entry name" value="beta-beta-alpha zinc fingers"/>
    <property type="match status" value="6"/>
</dbReference>
<keyword evidence="8" id="KW-0238">DNA-binding</keyword>
<dbReference type="PROSITE" id="PS00028">
    <property type="entry name" value="ZINC_FINGER_C2H2_1"/>
    <property type="match status" value="10"/>
</dbReference>
<dbReference type="GO" id="GO:0008270">
    <property type="term" value="F:zinc ion binding"/>
    <property type="evidence" value="ECO:0007669"/>
    <property type="project" value="UniProtKB-UniRule"/>
</dbReference>
<dbReference type="InterPro" id="IPR012934">
    <property type="entry name" value="Znf_AD"/>
</dbReference>
<evidence type="ECO:0000256" key="3">
    <source>
        <dbReference type="ARBA" id="ARBA00022723"/>
    </source>
</evidence>
<evidence type="ECO:0000256" key="12">
    <source>
        <dbReference type="PROSITE-ProRule" id="PRU01263"/>
    </source>
</evidence>
<organism evidence="15 16">
    <name type="scientific">Pyrocoelia pectoralis</name>
    <dbReference type="NCBI Taxonomy" id="417401"/>
    <lineage>
        <taxon>Eukaryota</taxon>
        <taxon>Metazoa</taxon>
        <taxon>Ecdysozoa</taxon>
        <taxon>Arthropoda</taxon>
        <taxon>Hexapoda</taxon>
        <taxon>Insecta</taxon>
        <taxon>Pterygota</taxon>
        <taxon>Neoptera</taxon>
        <taxon>Endopterygota</taxon>
        <taxon>Coleoptera</taxon>
        <taxon>Polyphaga</taxon>
        <taxon>Elateriformia</taxon>
        <taxon>Elateroidea</taxon>
        <taxon>Lampyridae</taxon>
        <taxon>Lampyrinae</taxon>
        <taxon>Pyrocoelia</taxon>
    </lineage>
</organism>
<evidence type="ECO:0000256" key="2">
    <source>
        <dbReference type="ARBA" id="ARBA00007746"/>
    </source>
</evidence>
<keyword evidence="4" id="KW-0677">Repeat</keyword>
<dbReference type="AlphaFoldDB" id="A0AAN7ZG36"/>
<dbReference type="SMART" id="SM00868">
    <property type="entry name" value="zf-AD"/>
    <property type="match status" value="1"/>
</dbReference>